<keyword evidence="5 7" id="KW-0472">Membrane</keyword>
<dbReference type="InterPro" id="IPR051791">
    <property type="entry name" value="Pra-immunoreactive"/>
</dbReference>
<evidence type="ECO:0000256" key="3">
    <source>
        <dbReference type="ARBA" id="ARBA00022692"/>
    </source>
</evidence>
<feature type="transmembrane region" description="Helical" evidence="7">
    <location>
        <begin position="515"/>
        <end position="534"/>
    </location>
</feature>
<feature type="compositionally biased region" description="Polar residues" evidence="6">
    <location>
        <begin position="165"/>
        <end position="175"/>
    </location>
</feature>
<dbReference type="PANTHER" id="PTHR36115">
    <property type="entry name" value="PROLINE-RICH ANTIGEN HOMOLOG-RELATED"/>
    <property type="match status" value="1"/>
</dbReference>
<feature type="region of interest" description="Disordered" evidence="6">
    <location>
        <begin position="127"/>
        <end position="183"/>
    </location>
</feature>
<keyword evidence="3 7" id="KW-0812">Transmembrane</keyword>
<sequence>MSKSASFSRQSSAPNLFAPEVEDAREKPRVGASWKDEVNQRLAAHRSQRGTTVEEQHRGQPSPHLATNSRAAQAAARVAARYAQAPTYSELLAGEARAVVHAASAAVEAARDAQAAAEAVLAGLQSRLPEAATPPTNKQPSAAEYTHRETPPPATARWQDEEPSGTETNLPQTAAQPRWEEALPSAVASDRDVWQEMRVYPSPTPEYEYEHATYAVELFPEDAMASATVEPVQSTAANLIEFPRELIAARKARPRLAEGPFALRAPDNPQLSIFEVDPAMLAAPVQISVAPPEWASIELEDSEPSVEESEVYRATNRPAQSEPQIELGPLDHHNFFEADTSAFEEEPAVASATDRFGYGRNQTYSYAGGYANSGYSIASQPEESPTVADFAEQPRTASALPQAVEPSASAAVTENLELFVAAKSDRLLAAIVDGALVTLAYLAAATMVIASTDHPPSGIVALQATAIGLVLFTILYLAIFFGFSAEGTPGMRYARIALCTFDDNNPTMAQTLWRIPAFLLAAMPAGLGLAWALVDGDGLGLHDKLSKTYQRKY</sequence>
<comment type="caution">
    <text evidence="9">The sequence shown here is derived from an EMBL/GenBank/DDBJ whole genome shotgun (WGS) entry which is preliminary data.</text>
</comment>
<keyword evidence="2" id="KW-1003">Cell membrane</keyword>
<dbReference type="AlphaFoldDB" id="E6QKT7"/>
<name>E6QKT7_9ZZZZ</name>
<dbReference type="Pfam" id="PF06271">
    <property type="entry name" value="RDD"/>
    <property type="match status" value="1"/>
</dbReference>
<evidence type="ECO:0000256" key="7">
    <source>
        <dbReference type="SAM" id="Phobius"/>
    </source>
</evidence>
<feature type="compositionally biased region" description="Low complexity" evidence="6">
    <location>
        <begin position="1"/>
        <end position="12"/>
    </location>
</feature>
<evidence type="ECO:0000256" key="4">
    <source>
        <dbReference type="ARBA" id="ARBA00022989"/>
    </source>
</evidence>
<dbReference type="PANTHER" id="PTHR36115:SF6">
    <property type="entry name" value="PROLINE-RICH ANTIGEN HOMOLOG"/>
    <property type="match status" value="1"/>
</dbReference>
<feature type="transmembrane region" description="Helical" evidence="7">
    <location>
        <begin position="461"/>
        <end position="483"/>
    </location>
</feature>
<dbReference type="GO" id="GO:0005886">
    <property type="term" value="C:plasma membrane"/>
    <property type="evidence" value="ECO:0007669"/>
    <property type="project" value="UniProtKB-SubCell"/>
</dbReference>
<evidence type="ECO:0000256" key="1">
    <source>
        <dbReference type="ARBA" id="ARBA00004651"/>
    </source>
</evidence>
<gene>
    <name evidence="9" type="ORF">CARN6_1259</name>
</gene>
<keyword evidence="4 7" id="KW-1133">Transmembrane helix</keyword>
<proteinExistence type="predicted"/>
<dbReference type="EMBL" id="CABQ01000153">
    <property type="protein sequence ID" value="CBI07857.1"/>
    <property type="molecule type" value="Genomic_DNA"/>
</dbReference>
<evidence type="ECO:0000313" key="9">
    <source>
        <dbReference type="EMBL" id="CBI07857.1"/>
    </source>
</evidence>
<feature type="domain" description="RDD" evidence="8">
    <location>
        <begin position="424"/>
        <end position="546"/>
    </location>
</feature>
<dbReference type="InterPro" id="IPR010432">
    <property type="entry name" value="RDD"/>
</dbReference>
<protein>
    <recommendedName>
        <fullName evidence="8">RDD domain-containing protein</fullName>
    </recommendedName>
</protein>
<feature type="region of interest" description="Disordered" evidence="6">
    <location>
        <begin position="1"/>
        <end position="72"/>
    </location>
</feature>
<evidence type="ECO:0000256" key="5">
    <source>
        <dbReference type="ARBA" id="ARBA00023136"/>
    </source>
</evidence>
<evidence type="ECO:0000259" key="8">
    <source>
        <dbReference type="Pfam" id="PF06271"/>
    </source>
</evidence>
<feature type="transmembrane region" description="Helical" evidence="7">
    <location>
        <begin position="427"/>
        <end position="449"/>
    </location>
</feature>
<organism evidence="9">
    <name type="scientific">mine drainage metagenome</name>
    <dbReference type="NCBI Taxonomy" id="410659"/>
    <lineage>
        <taxon>unclassified sequences</taxon>
        <taxon>metagenomes</taxon>
        <taxon>ecological metagenomes</taxon>
    </lineage>
</organism>
<feature type="compositionally biased region" description="Basic and acidic residues" evidence="6">
    <location>
        <begin position="22"/>
        <end position="39"/>
    </location>
</feature>
<evidence type="ECO:0000256" key="6">
    <source>
        <dbReference type="SAM" id="MobiDB-lite"/>
    </source>
</evidence>
<evidence type="ECO:0000256" key="2">
    <source>
        <dbReference type="ARBA" id="ARBA00022475"/>
    </source>
</evidence>
<accession>E6QKT7</accession>
<comment type="subcellular location">
    <subcellularLocation>
        <location evidence="1">Cell membrane</location>
        <topology evidence="1">Multi-pass membrane protein</topology>
    </subcellularLocation>
</comment>
<reference evidence="9" key="1">
    <citation type="submission" date="2009-10" db="EMBL/GenBank/DDBJ databases">
        <title>Diversity of trophic interactions inside an arsenic-rich microbial ecosystem.</title>
        <authorList>
            <person name="Bertin P.N."/>
            <person name="Heinrich-Salmeron A."/>
            <person name="Pelletier E."/>
            <person name="Goulhen-Chollet F."/>
            <person name="Arsene-Ploetze F."/>
            <person name="Gallien S."/>
            <person name="Calteau A."/>
            <person name="Vallenet D."/>
            <person name="Casiot C."/>
            <person name="Chane-Woon-Ming B."/>
            <person name="Giloteaux L."/>
            <person name="Barakat M."/>
            <person name="Bonnefoy V."/>
            <person name="Bruneel O."/>
            <person name="Chandler M."/>
            <person name="Cleiss J."/>
            <person name="Duran R."/>
            <person name="Elbaz-Poulichet F."/>
            <person name="Fonknechten N."/>
            <person name="Lauga B."/>
            <person name="Mornico D."/>
            <person name="Ortet P."/>
            <person name="Schaeffer C."/>
            <person name="Siguier P."/>
            <person name="Alexander Thil Smith A."/>
            <person name="Van Dorsselaer A."/>
            <person name="Weissenbach J."/>
            <person name="Medigue C."/>
            <person name="Le Paslier D."/>
        </authorList>
    </citation>
    <scope>NUCLEOTIDE SEQUENCE</scope>
</reference>